<name>A0AAU0MF52_9MICO</name>
<evidence type="ECO:0000313" key="2">
    <source>
        <dbReference type="EMBL" id="WOQ69067.1"/>
    </source>
</evidence>
<dbReference type="SUPFAM" id="SSF140453">
    <property type="entry name" value="EsxAB dimer-like"/>
    <property type="match status" value="1"/>
</dbReference>
<organism evidence="2 3">
    <name type="scientific">Microbacterium limosum</name>
    <dbReference type="NCBI Taxonomy" id="3079935"/>
    <lineage>
        <taxon>Bacteria</taxon>
        <taxon>Bacillati</taxon>
        <taxon>Actinomycetota</taxon>
        <taxon>Actinomycetes</taxon>
        <taxon>Micrococcales</taxon>
        <taxon>Microbacteriaceae</taxon>
        <taxon>Microbacterium</taxon>
    </lineage>
</organism>
<dbReference type="RefSeq" id="WP_330170203.1">
    <property type="nucleotide sequence ID" value="NZ_CP137080.1"/>
</dbReference>
<gene>
    <name evidence="2" type="ORF">RYJ27_10200</name>
</gene>
<evidence type="ECO:0000313" key="3">
    <source>
        <dbReference type="Proteomes" id="UP001329313"/>
    </source>
</evidence>
<dbReference type="Proteomes" id="UP001329313">
    <property type="component" value="Chromosome"/>
</dbReference>
<dbReference type="InterPro" id="IPR036689">
    <property type="entry name" value="ESAT-6-like_sf"/>
</dbReference>
<protein>
    <recommendedName>
        <fullName evidence="1">ESAT-6-like protein</fullName>
    </recommendedName>
</protein>
<keyword evidence="3" id="KW-1185">Reference proteome</keyword>
<accession>A0AAU0MF52</accession>
<dbReference type="KEGG" id="mliy:RYJ27_10200"/>
<dbReference type="InterPro" id="IPR010310">
    <property type="entry name" value="T7SS_ESAT-6-like"/>
</dbReference>
<comment type="similarity">
    <text evidence="1">Belongs to the WXG100 family.</text>
</comment>
<dbReference type="EMBL" id="CP137080">
    <property type="protein sequence ID" value="WOQ69067.1"/>
    <property type="molecule type" value="Genomic_DNA"/>
</dbReference>
<reference evidence="2 3" key="1">
    <citation type="submission" date="2023-10" db="EMBL/GenBank/DDBJ databases">
        <title>Y20.</title>
        <authorList>
            <person name="Zhang G."/>
            <person name="Ding Y."/>
        </authorList>
    </citation>
    <scope>NUCLEOTIDE SEQUENCE [LARGE SCALE GENOMIC DNA]</scope>
    <source>
        <strain evidence="2 3">Y20</strain>
    </source>
</reference>
<sequence>MAVFSVDSDAVLTQSAAVRATADRLHAESQAMLAQLTQLQASWTGQAAASFQSVLDEWRVTQLHVEQSLASIHGALALAAQHYAEAEMTSAALFR</sequence>
<dbReference type="Gene3D" id="1.10.287.1060">
    <property type="entry name" value="ESAT-6-like"/>
    <property type="match status" value="1"/>
</dbReference>
<evidence type="ECO:0000256" key="1">
    <source>
        <dbReference type="RuleBase" id="RU362001"/>
    </source>
</evidence>
<dbReference type="AlphaFoldDB" id="A0AAU0MF52"/>
<dbReference type="Pfam" id="PF06013">
    <property type="entry name" value="WXG100"/>
    <property type="match status" value="1"/>
</dbReference>
<dbReference type="NCBIfam" id="TIGR03930">
    <property type="entry name" value="WXG100_ESAT6"/>
    <property type="match status" value="1"/>
</dbReference>
<proteinExistence type="inferred from homology"/>